<organism evidence="2 3">
    <name type="scientific">Ascidiaceihabitans donghaensis</name>
    <dbReference type="NCBI Taxonomy" id="1510460"/>
    <lineage>
        <taxon>Bacteria</taxon>
        <taxon>Pseudomonadati</taxon>
        <taxon>Pseudomonadota</taxon>
        <taxon>Alphaproteobacteria</taxon>
        <taxon>Rhodobacterales</taxon>
        <taxon>Paracoccaceae</taxon>
        <taxon>Ascidiaceihabitans</taxon>
    </lineage>
</organism>
<keyword evidence="1" id="KW-0472">Membrane</keyword>
<evidence type="ECO:0000256" key="1">
    <source>
        <dbReference type="SAM" id="Phobius"/>
    </source>
</evidence>
<proteinExistence type="predicted"/>
<name>A0A2R8BHT1_9RHOB</name>
<gene>
    <name evidence="2" type="ORF">ASD8599_03430</name>
</gene>
<keyword evidence="1" id="KW-1133">Transmembrane helix</keyword>
<sequence>MGVTSALVLLAVIWWMTFLIVLPLRVKTQGDLGEIEPGTHAGAPEEHNLKKKALITTAVALVLWVVISGIILSGVISVRDFDWFNRG</sequence>
<dbReference type="Pfam" id="PF07330">
    <property type="entry name" value="DUF1467"/>
    <property type="match status" value="1"/>
</dbReference>
<keyword evidence="3" id="KW-1185">Reference proteome</keyword>
<dbReference type="OrthoDB" id="9804637at2"/>
<dbReference type="InterPro" id="IPR009935">
    <property type="entry name" value="DUF1467"/>
</dbReference>
<evidence type="ECO:0000313" key="2">
    <source>
        <dbReference type="EMBL" id="SPH22685.1"/>
    </source>
</evidence>
<reference evidence="2 3" key="1">
    <citation type="submission" date="2018-03" db="EMBL/GenBank/DDBJ databases">
        <authorList>
            <person name="Keele B.F."/>
        </authorList>
    </citation>
    <scope>NUCLEOTIDE SEQUENCE [LARGE SCALE GENOMIC DNA]</scope>
    <source>
        <strain evidence="2 3">CECT 8599</strain>
    </source>
</reference>
<dbReference type="RefSeq" id="WP_108829602.1">
    <property type="nucleotide sequence ID" value="NZ_OMOR01000001.1"/>
</dbReference>
<evidence type="ECO:0000313" key="3">
    <source>
        <dbReference type="Proteomes" id="UP000244880"/>
    </source>
</evidence>
<feature type="transmembrane region" description="Helical" evidence="1">
    <location>
        <begin position="53"/>
        <end position="76"/>
    </location>
</feature>
<feature type="transmembrane region" description="Helical" evidence="1">
    <location>
        <begin position="6"/>
        <end position="24"/>
    </location>
</feature>
<dbReference type="AlphaFoldDB" id="A0A2R8BHT1"/>
<accession>A0A2R8BHT1</accession>
<protein>
    <submittedName>
        <fullName evidence="2">Uncharacterized protein</fullName>
    </submittedName>
</protein>
<keyword evidence="1" id="KW-0812">Transmembrane</keyword>
<dbReference type="Proteomes" id="UP000244880">
    <property type="component" value="Unassembled WGS sequence"/>
</dbReference>
<dbReference type="EMBL" id="OMOR01000001">
    <property type="protein sequence ID" value="SPH22685.1"/>
    <property type="molecule type" value="Genomic_DNA"/>
</dbReference>